<protein>
    <recommendedName>
        <fullName evidence="3">Glycerophosphoryl diester phosphodiesterase membrane domain-containing protein</fullName>
    </recommendedName>
</protein>
<feature type="compositionally biased region" description="Low complexity" evidence="1">
    <location>
        <begin position="73"/>
        <end position="84"/>
    </location>
</feature>
<feature type="compositionally biased region" description="Pro residues" evidence="1">
    <location>
        <begin position="41"/>
        <end position="72"/>
    </location>
</feature>
<gene>
    <name evidence="4" type="ORF">CC117_29660</name>
</gene>
<sequence length="373" mass="37417">MADGAGQTPPGTPGPQGPGAPGSPGGPPSEETHPPHGSWNSPPPEAAGGPPSPGSWPPPGAGAPPPPPPGAWPAPGQSPTSWGGPHQGPPPWGSGPWGGPPVAPKPGVIPLRPLSVGEILDGIFTTIRTNPGATLGLTVGVSAVVETISTVTAIVGEDSSTATVAALDLLVFGLNAMLGIFLSGVLAVVVSEAALGSRISAGAAVRRVTPRLGGLLVLTLVVTLLSVLGLLALIVGAVAVAIYLCLASPAYVLEGQTIRAALRRSRVLVRGSWWRTFGVVLLSSLVGGVLVFVFTMVTLIVLATSEATFGDAFEGDLTVAGYIVTGIGNLIATTVATPVLSGAIVLLYIDQRIRREGLDVTLAETARQRATAS</sequence>
<evidence type="ECO:0000256" key="2">
    <source>
        <dbReference type="SAM" id="Phobius"/>
    </source>
</evidence>
<keyword evidence="5" id="KW-1185">Reference proteome</keyword>
<feature type="transmembrane region" description="Helical" evidence="2">
    <location>
        <begin position="234"/>
        <end position="253"/>
    </location>
</feature>
<dbReference type="EMBL" id="MBLM01000169">
    <property type="protein sequence ID" value="OHV28894.1"/>
    <property type="molecule type" value="Genomic_DNA"/>
</dbReference>
<dbReference type="Pfam" id="PF10110">
    <property type="entry name" value="GPDPase_memb"/>
    <property type="match status" value="1"/>
</dbReference>
<keyword evidence="2" id="KW-1133">Transmembrane helix</keyword>
<evidence type="ECO:0000259" key="3">
    <source>
        <dbReference type="Pfam" id="PF10110"/>
    </source>
</evidence>
<proteinExistence type="predicted"/>
<evidence type="ECO:0000313" key="4">
    <source>
        <dbReference type="EMBL" id="OHV28894.1"/>
    </source>
</evidence>
<keyword evidence="2" id="KW-0812">Transmembrane</keyword>
<organism evidence="4 5">
    <name type="scientific">Parafrankia colletiae</name>
    <dbReference type="NCBI Taxonomy" id="573497"/>
    <lineage>
        <taxon>Bacteria</taxon>
        <taxon>Bacillati</taxon>
        <taxon>Actinomycetota</taxon>
        <taxon>Actinomycetes</taxon>
        <taxon>Frankiales</taxon>
        <taxon>Frankiaceae</taxon>
        <taxon>Parafrankia</taxon>
    </lineage>
</organism>
<evidence type="ECO:0000256" key="1">
    <source>
        <dbReference type="SAM" id="MobiDB-lite"/>
    </source>
</evidence>
<feature type="transmembrane region" description="Helical" evidence="2">
    <location>
        <begin position="322"/>
        <end position="349"/>
    </location>
</feature>
<reference evidence="5" key="1">
    <citation type="submission" date="2016-07" db="EMBL/GenBank/DDBJ databases">
        <title>Sequence Frankia sp. strain CcI1.17.</title>
        <authorList>
            <person name="Ghodhbane-Gtari F."/>
            <person name="Swanson E."/>
            <person name="Gueddou A."/>
            <person name="Morris K."/>
            <person name="Hezbri K."/>
            <person name="Ktari A."/>
            <person name="Nouioui I."/>
            <person name="Abebe-Akele F."/>
            <person name="Simpson S."/>
            <person name="Thomas K."/>
            <person name="Gtari M."/>
            <person name="Tisa L.S."/>
            <person name="Hurst S."/>
        </authorList>
    </citation>
    <scope>NUCLEOTIDE SEQUENCE [LARGE SCALE GENOMIC DNA]</scope>
    <source>
        <strain evidence="5">Cc1.17</strain>
    </source>
</reference>
<feature type="transmembrane region" description="Helical" evidence="2">
    <location>
        <begin position="212"/>
        <end position="228"/>
    </location>
</feature>
<feature type="region of interest" description="Disordered" evidence="1">
    <location>
        <begin position="1"/>
        <end position="104"/>
    </location>
</feature>
<keyword evidence="2" id="KW-0472">Membrane</keyword>
<feature type="transmembrane region" description="Helical" evidence="2">
    <location>
        <begin position="274"/>
        <end position="302"/>
    </location>
</feature>
<dbReference type="AlphaFoldDB" id="A0A1S1Q9K3"/>
<dbReference type="Proteomes" id="UP000179627">
    <property type="component" value="Unassembled WGS sequence"/>
</dbReference>
<dbReference type="InterPro" id="IPR018476">
    <property type="entry name" value="GlyceroP-diester-Pdiesterase_M"/>
</dbReference>
<feature type="domain" description="Glycerophosphoryl diester phosphodiesterase membrane" evidence="3">
    <location>
        <begin position="224"/>
        <end position="351"/>
    </location>
</feature>
<feature type="transmembrane region" description="Helical" evidence="2">
    <location>
        <begin position="169"/>
        <end position="191"/>
    </location>
</feature>
<accession>A0A1S1Q9K3</accession>
<feature type="compositionally biased region" description="Pro residues" evidence="1">
    <location>
        <begin position="87"/>
        <end position="104"/>
    </location>
</feature>
<name>A0A1S1Q9K3_9ACTN</name>
<evidence type="ECO:0000313" key="5">
    <source>
        <dbReference type="Proteomes" id="UP000179627"/>
    </source>
</evidence>
<comment type="caution">
    <text evidence="4">The sequence shown here is derived from an EMBL/GenBank/DDBJ whole genome shotgun (WGS) entry which is preliminary data.</text>
</comment>